<dbReference type="CDD" id="cd06170">
    <property type="entry name" value="LuxR_C_like"/>
    <property type="match status" value="1"/>
</dbReference>
<dbReference type="PROSITE" id="PS50043">
    <property type="entry name" value="HTH_LUXR_2"/>
    <property type="match status" value="1"/>
</dbReference>
<feature type="domain" description="HTH luxR-type" evidence="5">
    <location>
        <begin position="145"/>
        <end position="210"/>
    </location>
</feature>
<dbReference type="Pfam" id="PF00196">
    <property type="entry name" value="GerE"/>
    <property type="match status" value="1"/>
</dbReference>
<keyword evidence="3" id="KW-0804">Transcription</keyword>
<dbReference type="SMART" id="SM00421">
    <property type="entry name" value="HTH_LUXR"/>
    <property type="match status" value="1"/>
</dbReference>
<dbReference type="SUPFAM" id="SSF52172">
    <property type="entry name" value="CheY-like"/>
    <property type="match status" value="1"/>
</dbReference>
<dbReference type="Proteomes" id="UP001204851">
    <property type="component" value="Unassembled WGS sequence"/>
</dbReference>
<organism evidence="7 8">
    <name type="scientific">Ideonella oryzae</name>
    <dbReference type="NCBI Taxonomy" id="2937441"/>
    <lineage>
        <taxon>Bacteria</taxon>
        <taxon>Pseudomonadati</taxon>
        <taxon>Pseudomonadota</taxon>
        <taxon>Betaproteobacteria</taxon>
        <taxon>Burkholderiales</taxon>
        <taxon>Sphaerotilaceae</taxon>
        <taxon>Ideonella</taxon>
    </lineage>
</organism>
<dbReference type="InterPro" id="IPR000792">
    <property type="entry name" value="Tscrpt_reg_LuxR_C"/>
</dbReference>
<evidence type="ECO:0000259" key="6">
    <source>
        <dbReference type="PROSITE" id="PS50110"/>
    </source>
</evidence>
<dbReference type="InterPro" id="IPR014284">
    <property type="entry name" value="RNA_pol_sigma-70_dom"/>
</dbReference>
<keyword evidence="8" id="KW-1185">Reference proteome</keyword>
<evidence type="ECO:0000313" key="7">
    <source>
        <dbReference type="EMBL" id="MCO5977815.1"/>
    </source>
</evidence>
<dbReference type="NCBIfam" id="TIGR02937">
    <property type="entry name" value="sigma70-ECF"/>
    <property type="match status" value="1"/>
</dbReference>
<accession>A0ABT1BNN6</accession>
<evidence type="ECO:0000256" key="4">
    <source>
        <dbReference type="PROSITE-ProRule" id="PRU00169"/>
    </source>
</evidence>
<dbReference type="InterPro" id="IPR036388">
    <property type="entry name" value="WH-like_DNA-bd_sf"/>
</dbReference>
<dbReference type="EMBL" id="JAMXMC010000007">
    <property type="protein sequence ID" value="MCO5977815.1"/>
    <property type="molecule type" value="Genomic_DNA"/>
</dbReference>
<evidence type="ECO:0000256" key="2">
    <source>
        <dbReference type="ARBA" id="ARBA00023125"/>
    </source>
</evidence>
<sequence>MHPSSSTKPPSHTPVVFVVDDDDAVRTSLRWLLESVGHPVEVFRNGREFLDSHDPEQPGCLLLDIRMPQMGGFELQEVLRATSPELPILFLSGHGSIPMSVRAMRSGAFDFIEKPFSDQALLDRVQDAINLAAELHRQQRHARLMKRQLATLSPREREVLDLLIEGLSSREIGEELGISKKTVEVHRCRIREKLGIDSVAELVRMMIHIDPQAAVPAGGGGPGHRL</sequence>
<keyword evidence="2" id="KW-0238">DNA-binding</keyword>
<dbReference type="PROSITE" id="PS50110">
    <property type="entry name" value="RESPONSE_REGULATORY"/>
    <property type="match status" value="1"/>
</dbReference>
<gene>
    <name evidence="7" type="ORF">M0L44_13985</name>
</gene>
<dbReference type="SMART" id="SM00448">
    <property type="entry name" value="REC"/>
    <property type="match status" value="1"/>
</dbReference>
<keyword evidence="4" id="KW-0597">Phosphoprotein</keyword>
<comment type="caution">
    <text evidence="7">The sequence shown here is derived from an EMBL/GenBank/DDBJ whole genome shotgun (WGS) entry which is preliminary data.</text>
</comment>
<evidence type="ECO:0000259" key="5">
    <source>
        <dbReference type="PROSITE" id="PS50043"/>
    </source>
</evidence>
<feature type="domain" description="Response regulatory" evidence="6">
    <location>
        <begin position="15"/>
        <end position="129"/>
    </location>
</feature>
<proteinExistence type="predicted"/>
<name>A0ABT1BNN6_9BURK</name>
<keyword evidence="1" id="KW-0805">Transcription regulation</keyword>
<dbReference type="PANTHER" id="PTHR44688:SF16">
    <property type="entry name" value="DNA-BINDING TRANSCRIPTIONAL ACTIVATOR DEVR_DOSR"/>
    <property type="match status" value="1"/>
</dbReference>
<dbReference type="InterPro" id="IPR001789">
    <property type="entry name" value="Sig_transdc_resp-reg_receiver"/>
</dbReference>
<evidence type="ECO:0000313" key="8">
    <source>
        <dbReference type="Proteomes" id="UP001204851"/>
    </source>
</evidence>
<evidence type="ECO:0000256" key="3">
    <source>
        <dbReference type="ARBA" id="ARBA00023163"/>
    </source>
</evidence>
<dbReference type="PROSITE" id="PS00622">
    <property type="entry name" value="HTH_LUXR_1"/>
    <property type="match status" value="1"/>
</dbReference>
<dbReference type="CDD" id="cd17537">
    <property type="entry name" value="REC_FixJ"/>
    <property type="match status" value="1"/>
</dbReference>
<dbReference type="Gene3D" id="1.10.10.10">
    <property type="entry name" value="Winged helix-like DNA-binding domain superfamily/Winged helix DNA-binding domain"/>
    <property type="match status" value="1"/>
</dbReference>
<protein>
    <submittedName>
        <fullName evidence="7">Sigma-70 family RNA polymerase sigma factor</fullName>
    </submittedName>
</protein>
<reference evidence="7 8" key="1">
    <citation type="submission" date="2022-06" db="EMBL/GenBank/DDBJ databases">
        <title>Ideonella sp. NS12-5 Genome sequencing and assembly.</title>
        <authorList>
            <person name="Jung Y."/>
        </authorList>
    </citation>
    <scope>NUCLEOTIDE SEQUENCE [LARGE SCALE GENOMIC DNA]</scope>
    <source>
        <strain evidence="7 8">NS12-5</strain>
    </source>
</reference>
<dbReference type="InterPro" id="IPR016032">
    <property type="entry name" value="Sig_transdc_resp-reg_C-effctor"/>
</dbReference>
<dbReference type="Gene3D" id="3.40.50.2300">
    <property type="match status" value="1"/>
</dbReference>
<dbReference type="InterPro" id="IPR011006">
    <property type="entry name" value="CheY-like_superfamily"/>
</dbReference>
<dbReference type="SUPFAM" id="SSF46894">
    <property type="entry name" value="C-terminal effector domain of the bipartite response regulators"/>
    <property type="match status" value="1"/>
</dbReference>
<evidence type="ECO:0000256" key="1">
    <source>
        <dbReference type="ARBA" id="ARBA00023015"/>
    </source>
</evidence>
<feature type="modified residue" description="4-aspartylphosphate" evidence="4">
    <location>
        <position position="64"/>
    </location>
</feature>
<dbReference type="PRINTS" id="PR00038">
    <property type="entry name" value="HTHLUXR"/>
</dbReference>
<dbReference type="PANTHER" id="PTHR44688">
    <property type="entry name" value="DNA-BINDING TRANSCRIPTIONAL ACTIVATOR DEVR_DOSR"/>
    <property type="match status" value="1"/>
</dbReference>
<dbReference type="Pfam" id="PF00072">
    <property type="entry name" value="Response_reg"/>
    <property type="match status" value="1"/>
</dbReference>